<evidence type="ECO:0000313" key="2">
    <source>
        <dbReference type="Proteomes" id="UP000789342"/>
    </source>
</evidence>
<accession>A0A9N9F9F0</accession>
<evidence type="ECO:0000313" key="1">
    <source>
        <dbReference type="EMBL" id="CAG8517696.1"/>
    </source>
</evidence>
<proteinExistence type="predicted"/>
<dbReference type="EMBL" id="CAJVPV010002107">
    <property type="protein sequence ID" value="CAG8517696.1"/>
    <property type="molecule type" value="Genomic_DNA"/>
</dbReference>
<protein>
    <submittedName>
        <fullName evidence="1">9006_t:CDS:1</fullName>
    </submittedName>
</protein>
<dbReference type="Proteomes" id="UP000789342">
    <property type="component" value="Unassembled WGS sequence"/>
</dbReference>
<sequence length="132" mass="15244">MHAEIIYNRAIKVARELEQCIYTNTFTYNTENHESNPEHFSESVEIPFEGIDIIIDESKEMSTMNDKDLMAENTETLVFKSQMPDDLLTRYPADDPAGKWNLADLFIVKFLASLTMKNLQLVYDVDNSLCLQ</sequence>
<keyword evidence="2" id="KW-1185">Reference proteome</keyword>
<comment type="caution">
    <text evidence="1">The sequence shown here is derived from an EMBL/GenBank/DDBJ whole genome shotgun (WGS) entry which is preliminary data.</text>
</comment>
<reference evidence="1" key="1">
    <citation type="submission" date="2021-06" db="EMBL/GenBank/DDBJ databases">
        <authorList>
            <person name="Kallberg Y."/>
            <person name="Tangrot J."/>
            <person name="Rosling A."/>
        </authorList>
    </citation>
    <scope>NUCLEOTIDE SEQUENCE</scope>
    <source>
        <strain evidence="1">CL551</strain>
    </source>
</reference>
<organism evidence="1 2">
    <name type="scientific">Acaulospora morrowiae</name>
    <dbReference type="NCBI Taxonomy" id="94023"/>
    <lineage>
        <taxon>Eukaryota</taxon>
        <taxon>Fungi</taxon>
        <taxon>Fungi incertae sedis</taxon>
        <taxon>Mucoromycota</taxon>
        <taxon>Glomeromycotina</taxon>
        <taxon>Glomeromycetes</taxon>
        <taxon>Diversisporales</taxon>
        <taxon>Acaulosporaceae</taxon>
        <taxon>Acaulospora</taxon>
    </lineage>
</organism>
<dbReference type="OrthoDB" id="10504784at2759"/>
<gene>
    <name evidence="1" type="ORF">AMORRO_LOCUS4046</name>
</gene>
<dbReference type="AlphaFoldDB" id="A0A9N9F9F0"/>
<name>A0A9N9F9F0_9GLOM</name>